<sequence length="420" mass="47344">MSQQQSAAKPSLQGVRIKARKGAVKAQAKHEPTVFRDQVYKHLEAIPPGDYEAVSNKLIQAGSTLEFLKYADALFDILFVGGLLQPGGLYLDAEGPTSPFSLFQIKIPAEPEEIKKFVEVLNKLIRRYKYLQKPLEENSLPTLLQYVNKWQLEQRDRFATTIGLILAQGLASTACLQSLTRDHLVKNDLSVNVLTAILRAYLAELSMDHLAGALKKGGIKDLTTFFPPNRRSDSVLDAHFRGAGLPQIADWWTRRQNALIKEDIVKAIKEALEREDQPSDIVTAVRAVVEERPLPEAELVTSLWHGLMAQVDWSARPDQIEGLALREVSRFAPIIEPFCTGPKTEVALINTVQLYCYEDTRIMKAFPQILKVLYNKDCVSDQAIIYWHQKGSKPQGRQHFLKATEGLVKFLQEQEDSEEE</sequence>
<feature type="domain" description="W2" evidence="2">
    <location>
        <begin position="258"/>
        <end position="420"/>
    </location>
</feature>
<evidence type="ECO:0000313" key="4">
    <source>
        <dbReference type="Proteomes" id="UP001203297"/>
    </source>
</evidence>
<dbReference type="Pfam" id="PF02020">
    <property type="entry name" value="W2"/>
    <property type="match status" value="1"/>
</dbReference>
<comment type="similarity">
    <text evidence="1">Belongs to the BZW family.</text>
</comment>
<dbReference type="InterPro" id="IPR057397">
    <property type="entry name" value="HEAT_5MP1_2"/>
</dbReference>
<dbReference type="PANTHER" id="PTHR14208:SF2">
    <property type="entry name" value="PROTEIN KRASAVIETZ"/>
    <property type="match status" value="1"/>
</dbReference>
<dbReference type="EMBL" id="WTXG01000005">
    <property type="protein sequence ID" value="KAI0305542.1"/>
    <property type="molecule type" value="Genomic_DNA"/>
</dbReference>
<evidence type="ECO:0000256" key="1">
    <source>
        <dbReference type="ARBA" id="ARBA00008151"/>
    </source>
</evidence>
<accession>A0AAD4MAC5</accession>
<dbReference type="InterPro" id="IPR016024">
    <property type="entry name" value="ARM-type_fold"/>
</dbReference>
<dbReference type="Proteomes" id="UP001203297">
    <property type="component" value="Unassembled WGS sequence"/>
</dbReference>
<dbReference type="InterPro" id="IPR003307">
    <property type="entry name" value="W2_domain"/>
</dbReference>
<dbReference type="Gene3D" id="1.25.40.180">
    <property type="match status" value="1"/>
</dbReference>
<keyword evidence="4" id="KW-1185">Reference proteome</keyword>
<evidence type="ECO:0000313" key="3">
    <source>
        <dbReference type="EMBL" id="KAI0305542.1"/>
    </source>
</evidence>
<dbReference type="SUPFAM" id="SSF48371">
    <property type="entry name" value="ARM repeat"/>
    <property type="match status" value="1"/>
</dbReference>
<name>A0AAD4MAC5_9AGAM</name>
<protein>
    <submittedName>
        <fullName evidence="3">ARM repeat-containing protein</fullName>
    </submittedName>
</protein>
<dbReference type="GO" id="GO:0005737">
    <property type="term" value="C:cytoplasm"/>
    <property type="evidence" value="ECO:0007669"/>
    <property type="project" value="TreeGrafter"/>
</dbReference>
<dbReference type="CDD" id="cd11560">
    <property type="entry name" value="W2_eIF5C_like"/>
    <property type="match status" value="1"/>
</dbReference>
<dbReference type="Pfam" id="PF25504">
    <property type="entry name" value="HEAT_5MP1_2"/>
    <property type="match status" value="1"/>
</dbReference>
<dbReference type="AlphaFoldDB" id="A0AAD4MAC5"/>
<proteinExistence type="inferred from homology"/>
<dbReference type="GO" id="GO:0016020">
    <property type="term" value="C:membrane"/>
    <property type="evidence" value="ECO:0007669"/>
    <property type="project" value="TreeGrafter"/>
</dbReference>
<gene>
    <name evidence="3" type="ORF">B0F90DRAFT_1698899</name>
</gene>
<comment type="caution">
    <text evidence="3">The sequence shown here is derived from an EMBL/GenBank/DDBJ whole genome shotgun (WGS) entry which is preliminary data.</text>
</comment>
<organism evidence="3 4">
    <name type="scientific">Multifurca ochricompacta</name>
    <dbReference type="NCBI Taxonomy" id="376703"/>
    <lineage>
        <taxon>Eukaryota</taxon>
        <taxon>Fungi</taxon>
        <taxon>Dikarya</taxon>
        <taxon>Basidiomycota</taxon>
        <taxon>Agaricomycotina</taxon>
        <taxon>Agaricomycetes</taxon>
        <taxon>Russulales</taxon>
        <taxon>Russulaceae</taxon>
        <taxon>Multifurca</taxon>
    </lineage>
</organism>
<dbReference type="PANTHER" id="PTHR14208">
    <property type="entry name" value="BASIC LEUCINE ZIPPER AND W2 DOMAIN-CONTAINING PROTEIN"/>
    <property type="match status" value="1"/>
</dbReference>
<dbReference type="SMART" id="SM00515">
    <property type="entry name" value="eIF5C"/>
    <property type="match status" value="1"/>
</dbReference>
<dbReference type="InterPro" id="IPR043510">
    <property type="entry name" value="W2_5MP1/2"/>
</dbReference>
<evidence type="ECO:0000259" key="2">
    <source>
        <dbReference type="PROSITE" id="PS51363"/>
    </source>
</evidence>
<dbReference type="PROSITE" id="PS51363">
    <property type="entry name" value="W2"/>
    <property type="match status" value="1"/>
</dbReference>
<dbReference type="InterPro" id="IPR051245">
    <property type="entry name" value="eIF5-mimic_regulator"/>
</dbReference>
<reference evidence="3" key="1">
    <citation type="journal article" date="2022" name="New Phytol.">
        <title>Evolutionary transition to the ectomycorrhizal habit in the genomes of a hyperdiverse lineage of mushroom-forming fungi.</title>
        <authorList>
            <person name="Looney B."/>
            <person name="Miyauchi S."/>
            <person name="Morin E."/>
            <person name="Drula E."/>
            <person name="Courty P.E."/>
            <person name="Kohler A."/>
            <person name="Kuo A."/>
            <person name="LaButti K."/>
            <person name="Pangilinan J."/>
            <person name="Lipzen A."/>
            <person name="Riley R."/>
            <person name="Andreopoulos W."/>
            <person name="He G."/>
            <person name="Johnson J."/>
            <person name="Nolan M."/>
            <person name="Tritt A."/>
            <person name="Barry K.W."/>
            <person name="Grigoriev I.V."/>
            <person name="Nagy L.G."/>
            <person name="Hibbett D."/>
            <person name="Henrissat B."/>
            <person name="Matheny P.B."/>
            <person name="Labbe J."/>
            <person name="Martin F.M."/>
        </authorList>
    </citation>
    <scope>NUCLEOTIDE SEQUENCE</scope>
    <source>
        <strain evidence="3">BPL690</strain>
    </source>
</reference>